<dbReference type="EMBL" id="MIKC01000039">
    <property type="protein sequence ID" value="OEG21547.1"/>
    <property type="molecule type" value="Genomic_DNA"/>
</dbReference>
<sequence>MKTITTKEIESHGFNSTQARRIFRCAKKYMVQEKGCNFYAGKKVQRVPLYAVELQLGMELN</sequence>
<organism evidence="1 2">
    <name type="scientific">Enterococcus ureilyticus</name>
    <dbReference type="NCBI Taxonomy" id="1131292"/>
    <lineage>
        <taxon>Bacteria</taxon>
        <taxon>Bacillati</taxon>
        <taxon>Bacillota</taxon>
        <taxon>Bacilli</taxon>
        <taxon>Lactobacillales</taxon>
        <taxon>Enterococcaceae</taxon>
        <taxon>Enterococcus</taxon>
    </lineage>
</organism>
<dbReference type="Pfam" id="PF11372">
    <property type="entry name" value="DUF3173"/>
    <property type="match status" value="1"/>
</dbReference>
<gene>
    <name evidence="1" type="ORF">BCR24_06650</name>
</gene>
<proteinExistence type="predicted"/>
<comment type="caution">
    <text evidence="1">The sequence shown here is derived from an EMBL/GenBank/DDBJ whole genome shotgun (WGS) entry which is preliminary data.</text>
</comment>
<name>A0A1E5H9C8_9ENTE</name>
<accession>A0A1E5H9C8</accession>
<keyword evidence="2" id="KW-1185">Reference proteome</keyword>
<evidence type="ECO:0008006" key="3">
    <source>
        <dbReference type="Google" id="ProtNLM"/>
    </source>
</evidence>
<dbReference type="OrthoDB" id="1915051at2"/>
<evidence type="ECO:0000313" key="1">
    <source>
        <dbReference type="EMBL" id="OEG21547.1"/>
    </source>
</evidence>
<evidence type="ECO:0000313" key="2">
    <source>
        <dbReference type="Proteomes" id="UP000094469"/>
    </source>
</evidence>
<protein>
    <recommendedName>
        <fullName evidence="3">DUF3173 domain-containing protein</fullName>
    </recommendedName>
</protein>
<dbReference type="STRING" id="1131292.BCR24_06650"/>
<dbReference type="Proteomes" id="UP000094469">
    <property type="component" value="Unassembled WGS sequence"/>
</dbReference>
<dbReference type="RefSeq" id="WP_069640943.1">
    <property type="nucleotide sequence ID" value="NZ_JAFBEZ010000005.1"/>
</dbReference>
<dbReference type="AlphaFoldDB" id="A0A1E5H9C8"/>
<reference evidence="2" key="1">
    <citation type="submission" date="2016-09" db="EMBL/GenBank/DDBJ databases">
        <authorList>
            <person name="Gulvik C.A."/>
        </authorList>
    </citation>
    <scope>NUCLEOTIDE SEQUENCE [LARGE SCALE GENOMIC DNA]</scope>
    <source>
        <strain evidence="2">LMG 26676</strain>
    </source>
</reference>
<dbReference type="InterPro" id="IPR021512">
    <property type="entry name" value="DUF3173"/>
</dbReference>